<dbReference type="GO" id="GO:0005829">
    <property type="term" value="C:cytosol"/>
    <property type="evidence" value="ECO:0007669"/>
    <property type="project" value="TreeGrafter"/>
</dbReference>
<evidence type="ECO:0000313" key="14">
    <source>
        <dbReference type="EMBL" id="VEV56940.1"/>
    </source>
</evidence>
<dbReference type="SUPFAM" id="SSF55424">
    <property type="entry name" value="FAD/NAD-linked reductases, dimerisation (C-terminal) domain"/>
    <property type="match status" value="1"/>
</dbReference>
<evidence type="ECO:0000256" key="2">
    <source>
        <dbReference type="ARBA" id="ARBA00012607"/>
    </source>
</evidence>
<feature type="domain" description="FAD/NAD(P)-binding" evidence="13">
    <location>
        <begin position="45"/>
        <end position="356"/>
    </location>
</feature>
<evidence type="ECO:0000256" key="11">
    <source>
        <dbReference type="RuleBase" id="RU003691"/>
    </source>
</evidence>
<evidence type="ECO:0000256" key="6">
    <source>
        <dbReference type="ARBA" id="ARBA00023157"/>
    </source>
</evidence>
<accession>A0A449BTY6</accession>
<sequence>MHKLKYAIFYCFFNLAIKLTSGFSLLNNYDITSTTRLKKPTNMVYDLIVIGGGSGGMAAARRAARNKAKVALVEKSYLGGTCVNVGCVPKKIMFNAASIHDILENSRHYGFDTRFTFNLPQLVERRDKYIRRLNDIYRNNLKNDNVEVYEGTASLLSERKVLIKSKNAPDNDDKNNEIIEGKNILIAVGNAPVFPPVKGVEHTISSDEFFDIKEAKRIGIIGSGYIAVELINVIKRLGIEAYIFARGKRLLRKFDESIVNVLENDMKKNNINIITMANVEEIEKVHDKNLTIYLNDGRKFENLDYVIYCVGRSPNTKNLNLEKLNITTKNDYIIVDDHQRTNLKNVFAVGDCCMVKKGKELEDLNLLKLYNEQVYLNNKKNDTGDSFYNVQLTPVAINAGRLLADRIFLNRTRKTNYSLIPTVIFSHPPIGTIGLSEEEAINTYGKENVKIYESKFTNLFFSVYDMDPSQKEKTYIKLVCVGKEELIKGLHIIGLNADEIIQGFAVALKMNATKKDFDETIPIHPTAAEELVTLHPWMK</sequence>
<dbReference type="OrthoDB" id="5956163at2759"/>
<dbReference type="InterPro" id="IPR001100">
    <property type="entry name" value="Pyr_nuc-diS_OxRdtase"/>
</dbReference>
<feature type="active site" description="Proton acceptor" evidence="8">
    <location>
        <position position="524"/>
    </location>
</feature>
<dbReference type="Proteomes" id="UP000290582">
    <property type="component" value="Chromosome PVVCY_10"/>
</dbReference>
<dbReference type="GO" id="GO:0045454">
    <property type="term" value="P:cell redox homeostasis"/>
    <property type="evidence" value="ECO:0007669"/>
    <property type="project" value="InterPro"/>
</dbReference>
<dbReference type="GO" id="GO:0050660">
    <property type="term" value="F:flavin adenine dinucleotide binding"/>
    <property type="evidence" value="ECO:0007669"/>
    <property type="project" value="InterPro"/>
</dbReference>
<dbReference type="PROSITE" id="PS00076">
    <property type="entry name" value="PYRIDINE_REDOX_1"/>
    <property type="match status" value="1"/>
</dbReference>
<evidence type="ECO:0000256" key="9">
    <source>
        <dbReference type="PIRSR" id="PIRSR000350-3"/>
    </source>
</evidence>
<gene>
    <name evidence="14" type="ORF">PVVCY_1002830</name>
</gene>
<dbReference type="Gene3D" id="3.30.390.30">
    <property type="match status" value="1"/>
</dbReference>
<protein>
    <recommendedName>
        <fullName evidence="2">glutathione-disulfide reductase</fullName>
        <ecNumber evidence="2">1.8.1.7</ecNumber>
    </recommendedName>
</protein>
<dbReference type="GO" id="GO:0006749">
    <property type="term" value="P:glutathione metabolic process"/>
    <property type="evidence" value="ECO:0007669"/>
    <property type="project" value="TreeGrafter"/>
</dbReference>
<dbReference type="PIRSF" id="PIRSF000350">
    <property type="entry name" value="Mercury_reductase_MerA"/>
    <property type="match status" value="1"/>
</dbReference>
<dbReference type="PRINTS" id="PR00368">
    <property type="entry name" value="FADPNR"/>
</dbReference>
<reference evidence="14 15" key="1">
    <citation type="submission" date="2019-01" db="EMBL/GenBank/DDBJ databases">
        <authorList>
            <person name="Ramaprasad A."/>
        </authorList>
    </citation>
    <scope>NUCLEOTIDE SEQUENCE [LARGE SCALE GENOMIC DNA]</scope>
</reference>
<keyword evidence="4 9" id="KW-0274">FAD</keyword>
<dbReference type="PANTHER" id="PTHR42737">
    <property type="entry name" value="GLUTATHIONE REDUCTASE"/>
    <property type="match status" value="1"/>
</dbReference>
<feature type="binding site" evidence="9">
    <location>
        <position position="91"/>
    </location>
    <ligand>
        <name>FAD</name>
        <dbReference type="ChEBI" id="CHEBI:57692"/>
    </ligand>
</feature>
<dbReference type="RefSeq" id="XP_008623954.1">
    <property type="nucleotide sequence ID" value="XM_008625732.1"/>
</dbReference>
<dbReference type="GO" id="GO:0034599">
    <property type="term" value="P:cellular response to oxidative stress"/>
    <property type="evidence" value="ECO:0007669"/>
    <property type="project" value="TreeGrafter"/>
</dbReference>
<dbReference type="EC" id="1.8.1.7" evidence="2"/>
<dbReference type="AlphaFoldDB" id="A0A449BTY6"/>
<evidence type="ECO:0000313" key="15">
    <source>
        <dbReference type="Proteomes" id="UP000290582"/>
    </source>
</evidence>
<keyword evidence="6" id="KW-1015">Disulfide bond</keyword>
<dbReference type="FunFam" id="3.30.390.30:FF:000003">
    <property type="entry name" value="Glutathione reductase"/>
    <property type="match status" value="1"/>
</dbReference>
<name>A0A449BTY6_PLAVN</name>
<dbReference type="Gene3D" id="3.50.50.60">
    <property type="entry name" value="FAD/NAD(P)-binding domain"/>
    <property type="match status" value="2"/>
</dbReference>
<comment type="cofactor">
    <cofactor evidence="9">
        <name>FAD</name>
        <dbReference type="ChEBI" id="CHEBI:57692"/>
    </cofactor>
    <text evidence="9">Binds 1 FAD per subunit.</text>
</comment>
<keyword evidence="9" id="KW-0547">Nucleotide-binding</keyword>
<feature type="binding site" evidence="9">
    <location>
        <begin position="222"/>
        <end position="229"/>
    </location>
    <ligand>
        <name>NAD(+)</name>
        <dbReference type="ChEBI" id="CHEBI:57540"/>
    </ligand>
</feature>
<evidence type="ECO:0000256" key="8">
    <source>
        <dbReference type="PIRSR" id="PIRSR000350-2"/>
    </source>
</evidence>
<dbReference type="Pfam" id="PF02852">
    <property type="entry name" value="Pyr_redox_dim"/>
    <property type="match status" value="1"/>
</dbReference>
<dbReference type="InterPro" id="IPR046952">
    <property type="entry name" value="GSHR/TRXR-like"/>
</dbReference>
<dbReference type="InterPro" id="IPR012999">
    <property type="entry name" value="Pyr_OxRdtase_I_AS"/>
</dbReference>
<evidence type="ECO:0000256" key="7">
    <source>
        <dbReference type="ARBA" id="ARBA00023284"/>
    </source>
</evidence>
<keyword evidence="3 11" id="KW-0285">Flavoprotein</keyword>
<keyword evidence="5 11" id="KW-0560">Oxidoreductase</keyword>
<dbReference type="InterPro" id="IPR036188">
    <property type="entry name" value="FAD/NAD-bd_sf"/>
</dbReference>
<evidence type="ECO:0000259" key="13">
    <source>
        <dbReference type="Pfam" id="PF07992"/>
    </source>
</evidence>
<dbReference type="InterPro" id="IPR023753">
    <property type="entry name" value="FAD/NAD-binding_dom"/>
</dbReference>
<evidence type="ECO:0000259" key="12">
    <source>
        <dbReference type="Pfam" id="PF02852"/>
    </source>
</evidence>
<feature type="domain" description="Pyridine nucleotide-disulphide oxidoreductase dimerisation" evidence="12">
    <location>
        <begin position="420"/>
        <end position="533"/>
    </location>
</feature>
<evidence type="ECO:0000256" key="10">
    <source>
        <dbReference type="PIRSR" id="PIRSR000350-4"/>
    </source>
</evidence>
<evidence type="ECO:0000256" key="3">
    <source>
        <dbReference type="ARBA" id="ARBA00022630"/>
    </source>
</evidence>
<organism evidence="14 15">
    <name type="scientific">Plasmodium vinckei vinckei</name>
    <dbReference type="NCBI Taxonomy" id="54757"/>
    <lineage>
        <taxon>Eukaryota</taxon>
        <taxon>Sar</taxon>
        <taxon>Alveolata</taxon>
        <taxon>Apicomplexa</taxon>
        <taxon>Aconoidasida</taxon>
        <taxon>Haemosporida</taxon>
        <taxon>Plasmodiidae</taxon>
        <taxon>Plasmodium</taxon>
        <taxon>Plasmodium (Vinckeia)</taxon>
    </lineage>
</organism>
<dbReference type="KEGG" id="pvv:PVVCY_1002830"/>
<dbReference type="GO" id="GO:0005739">
    <property type="term" value="C:mitochondrion"/>
    <property type="evidence" value="ECO:0007669"/>
    <property type="project" value="TreeGrafter"/>
</dbReference>
<dbReference type="GO" id="GO:0004362">
    <property type="term" value="F:glutathione-disulfide reductase (NADPH) activity"/>
    <property type="evidence" value="ECO:0007669"/>
    <property type="project" value="UniProtKB-EC"/>
</dbReference>
<evidence type="ECO:0000256" key="1">
    <source>
        <dbReference type="ARBA" id="ARBA00007532"/>
    </source>
</evidence>
<dbReference type="VEuPathDB" id="PlasmoDB:PVVCY_1002830"/>
<dbReference type="SUPFAM" id="SSF51905">
    <property type="entry name" value="FAD/NAD(P)-binding domain"/>
    <property type="match status" value="1"/>
</dbReference>
<evidence type="ECO:0000256" key="4">
    <source>
        <dbReference type="ARBA" id="ARBA00022827"/>
    </source>
</evidence>
<keyword evidence="7 11" id="KW-0676">Redox-active center</keyword>
<dbReference type="EMBL" id="LR215066">
    <property type="protein sequence ID" value="VEV56940.1"/>
    <property type="molecule type" value="Genomic_DNA"/>
</dbReference>
<comment type="similarity">
    <text evidence="1 11">Belongs to the class-I pyridine nucleotide-disulfide oxidoreductase family.</text>
</comment>
<dbReference type="PRINTS" id="PR00411">
    <property type="entry name" value="PNDRDTASEI"/>
</dbReference>
<dbReference type="Pfam" id="PF07992">
    <property type="entry name" value="Pyr_redox_2"/>
    <property type="match status" value="1"/>
</dbReference>
<evidence type="ECO:0000256" key="5">
    <source>
        <dbReference type="ARBA" id="ARBA00023002"/>
    </source>
</evidence>
<dbReference type="InterPro" id="IPR016156">
    <property type="entry name" value="FAD/NAD-linked_Rdtase_dimer_sf"/>
</dbReference>
<feature type="disulfide bond" description="Redox-active" evidence="10">
    <location>
        <begin position="82"/>
        <end position="87"/>
    </location>
</feature>
<feature type="binding site" evidence="9">
    <location>
        <position position="351"/>
    </location>
    <ligand>
        <name>FAD</name>
        <dbReference type="ChEBI" id="CHEBI:57692"/>
    </ligand>
</feature>
<proteinExistence type="inferred from homology"/>
<dbReference type="PANTHER" id="PTHR42737:SF2">
    <property type="entry name" value="GLUTATHIONE REDUCTASE"/>
    <property type="match status" value="1"/>
</dbReference>
<dbReference type="InterPro" id="IPR004099">
    <property type="entry name" value="Pyr_nucl-diS_OxRdtase_dimer"/>
</dbReference>
<keyword evidence="9" id="KW-0520">NAD</keyword>
<feature type="binding site" evidence="9">
    <location>
        <position position="311"/>
    </location>
    <ligand>
        <name>NAD(+)</name>
        <dbReference type="ChEBI" id="CHEBI:57540"/>
    </ligand>
</feature>
<dbReference type="GeneID" id="19960270"/>
<dbReference type="FunFam" id="3.50.50.60:FF:000277">
    <property type="entry name" value="Glutathione reductase"/>
    <property type="match status" value="1"/>
</dbReference>